<dbReference type="Gene3D" id="3.50.50.60">
    <property type="entry name" value="FAD/NAD(P)-binding domain"/>
    <property type="match status" value="1"/>
</dbReference>
<dbReference type="AlphaFoldDB" id="A0A0P0RGI1"/>
<dbReference type="PANTHER" id="PTHR13789:SF309">
    <property type="entry name" value="PUTATIVE (AFU_ORTHOLOGUE AFUA_6G14510)-RELATED"/>
    <property type="match status" value="1"/>
</dbReference>
<evidence type="ECO:0000256" key="1">
    <source>
        <dbReference type="ARBA" id="ARBA00023002"/>
    </source>
</evidence>
<keyword evidence="1" id="KW-0560">Oxidoreductase</keyword>
<dbReference type="InterPro" id="IPR002938">
    <property type="entry name" value="FAD-bd"/>
</dbReference>
<dbReference type="GeneID" id="69971416"/>
<evidence type="ECO:0000313" key="5">
    <source>
        <dbReference type="Proteomes" id="UP000019146"/>
    </source>
</evidence>
<dbReference type="PRINTS" id="PR00420">
    <property type="entry name" value="RNGMNOXGNASE"/>
</dbReference>
<evidence type="ECO:0000313" key="4">
    <source>
        <dbReference type="EMBL" id="ALL67611.1"/>
    </source>
</evidence>
<dbReference type="EMBL" id="CP012747">
    <property type="protein sequence ID" value="ALL67611.1"/>
    <property type="molecule type" value="Genomic_DNA"/>
</dbReference>
<reference evidence="4 5" key="1">
    <citation type="journal article" date="2014" name="Genome Announc.">
        <title>Draft Genome Sequence of the Haloacid-Degrading Burkholderia caribensis Strain MBA4.</title>
        <authorList>
            <person name="Pan Y."/>
            <person name="Kong K.F."/>
            <person name="Tsang J.S."/>
        </authorList>
    </citation>
    <scope>NUCLEOTIDE SEQUENCE [LARGE SCALE GENOMIC DNA]</scope>
    <source>
        <strain evidence="4 5">MBA4</strain>
    </source>
</reference>
<dbReference type="KEGG" id="bcai:K788_0007647"/>
<accession>A0A0P0RGI1</accession>
<organism evidence="4 5">
    <name type="scientific">Paraburkholderia caribensis MBA4</name>
    <dbReference type="NCBI Taxonomy" id="1323664"/>
    <lineage>
        <taxon>Bacteria</taxon>
        <taxon>Pseudomonadati</taxon>
        <taxon>Pseudomonadota</taxon>
        <taxon>Betaproteobacteria</taxon>
        <taxon>Burkholderiales</taxon>
        <taxon>Burkholderiaceae</taxon>
        <taxon>Paraburkholderia</taxon>
    </lineage>
</organism>
<gene>
    <name evidence="4" type="ORF">K788_0007647</name>
</gene>
<dbReference type="PANTHER" id="PTHR13789">
    <property type="entry name" value="MONOOXYGENASE"/>
    <property type="match status" value="1"/>
</dbReference>
<dbReference type="GO" id="GO:0071949">
    <property type="term" value="F:FAD binding"/>
    <property type="evidence" value="ECO:0007669"/>
    <property type="project" value="InterPro"/>
</dbReference>
<dbReference type="Pfam" id="PF01494">
    <property type="entry name" value="FAD_binding_3"/>
    <property type="match status" value="1"/>
</dbReference>
<keyword evidence="2" id="KW-0503">Monooxygenase</keyword>
<dbReference type="InterPro" id="IPR050493">
    <property type="entry name" value="FAD-dep_Monooxygenase_BioMet"/>
</dbReference>
<dbReference type="InterPro" id="IPR036188">
    <property type="entry name" value="FAD/NAD-bd_sf"/>
</dbReference>
<evidence type="ECO:0000256" key="2">
    <source>
        <dbReference type="ARBA" id="ARBA00023033"/>
    </source>
</evidence>
<name>A0A0P0RGI1_9BURK</name>
<protein>
    <submittedName>
        <fullName evidence="4">Salicylate hydroxylase</fullName>
    </submittedName>
</protein>
<evidence type="ECO:0000259" key="3">
    <source>
        <dbReference type="Pfam" id="PF01494"/>
    </source>
</evidence>
<proteinExistence type="predicted"/>
<dbReference type="SUPFAM" id="SSF51905">
    <property type="entry name" value="FAD/NAD(P)-binding domain"/>
    <property type="match status" value="1"/>
</dbReference>
<sequence>MKIAIIGAGLNGLACALMLKRNGFDCQVFERGSGPRDSGTGIYVWPQGVKVLRYLFGDDSFIRNGKAIEYLDTHDRDGKLVFSHPVRGPDRSLSDPAVMFPRSELFRLLLGQLGPDRVRYGMACTRLVHLDRQTHVTFNDSIEETFDLVIGCDGVGSTVRSLISPNHGPYDTGLVASRGMVHFDSPLLTNDRCQIFSTSFARVVTYPLAEGSRYRYWFAAYQHGNRMLLDREGLIDLFADLPSDIWSMIASTPDQDILTHRMMALTGDGEWSKGRVVMLGDSIHAMLPTLGYGLTLGLENGFALVQTLTGCKSENVDRALARYVSLAAERSKSILAVMKEITGLYYFNDSTAVNPTRLMPIMNRFNSLAALKVCEEVQ</sequence>
<dbReference type="GO" id="GO:0004497">
    <property type="term" value="F:monooxygenase activity"/>
    <property type="evidence" value="ECO:0007669"/>
    <property type="project" value="UniProtKB-KW"/>
</dbReference>
<dbReference type="Proteomes" id="UP000019146">
    <property type="component" value="Chromosome 2"/>
</dbReference>
<feature type="domain" description="FAD-binding" evidence="3">
    <location>
        <begin position="2"/>
        <end position="333"/>
    </location>
</feature>
<dbReference type="RefSeq" id="WP_036000001.1">
    <property type="nucleotide sequence ID" value="NZ_CP012747.1"/>
</dbReference>